<name>A0AAD4SBF9_9MAGN</name>
<sequence>MVDEELMNRKTVATSNRDSTPRKEPRATLSPRKSPRLIEKAKKTVGVSLAKMVLDFENHVEEPTQASSQGTVNLNDDSLGTEFWKSTVDKVDVVEEAVNVTKESVLHLQNINAYDCHPEDQPWSQPLIYSEGEDDADWKEFLHNFSMKSSAGKDSGKDDEDDHYDQLLETDDEVEVKEPLIDFEIEEGKGKEIANGSEKDYGPEMVDRPLPNHEVRVVNNGPYINVDSVPVRNVDNGQQWFDDSDFEDFLAATDVVDPELFPEPEHEVQVVADDRIEEGMEFPDKTAFKKHLRKYCVSTRTVCRFTKSDSIRTKAVCKGFGEPILCPWYISARRIPGEATWSIRDFHLHHTCIGDPYGRNSCANPEFVAQHVINKLRQSHGKNVPKPSEIAAEFWTSHNTLIPYHVAWKARNNVLERINESFDESFRLIPSLCEMIKRTNPGSIATFSYGR</sequence>
<dbReference type="AlphaFoldDB" id="A0AAD4SBF9"/>
<organism evidence="3 4">
    <name type="scientific">Papaver atlanticum</name>
    <dbReference type="NCBI Taxonomy" id="357466"/>
    <lineage>
        <taxon>Eukaryota</taxon>
        <taxon>Viridiplantae</taxon>
        <taxon>Streptophyta</taxon>
        <taxon>Embryophyta</taxon>
        <taxon>Tracheophyta</taxon>
        <taxon>Spermatophyta</taxon>
        <taxon>Magnoliopsida</taxon>
        <taxon>Ranunculales</taxon>
        <taxon>Papaveraceae</taxon>
        <taxon>Papaveroideae</taxon>
        <taxon>Papaver</taxon>
    </lineage>
</organism>
<evidence type="ECO:0000256" key="1">
    <source>
        <dbReference type="SAM" id="MobiDB-lite"/>
    </source>
</evidence>
<protein>
    <recommendedName>
        <fullName evidence="2">Transposase MuDR plant domain-containing protein</fullName>
    </recommendedName>
</protein>
<dbReference type="Proteomes" id="UP001202328">
    <property type="component" value="Unassembled WGS sequence"/>
</dbReference>
<gene>
    <name evidence="3" type="ORF">MKW98_002523</name>
</gene>
<feature type="region of interest" description="Disordered" evidence="1">
    <location>
        <begin position="1"/>
        <end position="37"/>
    </location>
</feature>
<dbReference type="PANTHER" id="PTHR31973:SF187">
    <property type="entry name" value="MUTATOR TRANSPOSASE MUDRA PROTEIN"/>
    <property type="match status" value="1"/>
</dbReference>
<evidence type="ECO:0000259" key="2">
    <source>
        <dbReference type="Pfam" id="PF03108"/>
    </source>
</evidence>
<evidence type="ECO:0000313" key="4">
    <source>
        <dbReference type="Proteomes" id="UP001202328"/>
    </source>
</evidence>
<feature type="domain" description="Transposase MuDR plant" evidence="2">
    <location>
        <begin position="275"/>
        <end position="343"/>
    </location>
</feature>
<dbReference type="PANTHER" id="PTHR31973">
    <property type="entry name" value="POLYPROTEIN, PUTATIVE-RELATED"/>
    <property type="match status" value="1"/>
</dbReference>
<reference evidence="3" key="1">
    <citation type="submission" date="2022-04" db="EMBL/GenBank/DDBJ databases">
        <title>A functionally conserved STORR gene fusion in Papaver species that diverged 16.8 million years ago.</title>
        <authorList>
            <person name="Catania T."/>
        </authorList>
    </citation>
    <scope>NUCLEOTIDE SEQUENCE</scope>
    <source>
        <strain evidence="3">S-188037</strain>
    </source>
</reference>
<accession>A0AAD4SBF9</accession>
<dbReference type="Pfam" id="PF03108">
    <property type="entry name" value="DBD_Tnp_Mut"/>
    <property type="match status" value="1"/>
</dbReference>
<comment type="caution">
    <text evidence="3">The sequence shown here is derived from an EMBL/GenBank/DDBJ whole genome shotgun (WGS) entry which is preliminary data.</text>
</comment>
<dbReference type="InterPro" id="IPR004332">
    <property type="entry name" value="Transposase_MuDR"/>
</dbReference>
<keyword evidence="4" id="KW-1185">Reference proteome</keyword>
<evidence type="ECO:0000313" key="3">
    <source>
        <dbReference type="EMBL" id="KAI3885131.1"/>
    </source>
</evidence>
<dbReference type="EMBL" id="JAJJMB010012161">
    <property type="protein sequence ID" value="KAI3885131.1"/>
    <property type="molecule type" value="Genomic_DNA"/>
</dbReference>
<proteinExistence type="predicted"/>